<keyword evidence="3" id="KW-1185">Reference proteome</keyword>
<comment type="caution">
    <text evidence="2">The sequence shown here is derived from an EMBL/GenBank/DDBJ whole genome shotgun (WGS) entry which is preliminary data.</text>
</comment>
<reference evidence="2" key="1">
    <citation type="submission" date="2023-01" db="EMBL/GenBank/DDBJ databases">
        <title>Metagenome sequencing of chrysophaentin producing Chrysophaeum taylorii.</title>
        <authorList>
            <person name="Davison J."/>
            <person name="Bewley C."/>
        </authorList>
    </citation>
    <scope>NUCLEOTIDE SEQUENCE</scope>
    <source>
        <strain evidence="2">NIES-1699</strain>
    </source>
</reference>
<dbReference type="Pfam" id="PF00797">
    <property type="entry name" value="Acetyltransf_2"/>
    <property type="match status" value="1"/>
</dbReference>
<evidence type="ECO:0000313" key="3">
    <source>
        <dbReference type="Proteomes" id="UP001230188"/>
    </source>
</evidence>
<dbReference type="PANTHER" id="PTHR11786">
    <property type="entry name" value="N-HYDROXYARYLAMINE O-ACETYLTRANSFERASE"/>
    <property type="match status" value="1"/>
</dbReference>
<comment type="similarity">
    <text evidence="1">Belongs to the arylamine N-acetyltransferase family.</text>
</comment>
<dbReference type="SUPFAM" id="SSF54001">
    <property type="entry name" value="Cysteine proteinases"/>
    <property type="match status" value="1"/>
</dbReference>
<dbReference type="Gene3D" id="3.30.2140.10">
    <property type="entry name" value="Arylamine N-acetyltransferase"/>
    <property type="match status" value="1"/>
</dbReference>
<gene>
    <name evidence="2" type="ORF">CTAYLR_001299</name>
</gene>
<dbReference type="InterPro" id="IPR001447">
    <property type="entry name" value="Arylamine_N-AcTrfase"/>
</dbReference>
<organism evidence="2 3">
    <name type="scientific">Chrysophaeum taylorii</name>
    <dbReference type="NCBI Taxonomy" id="2483200"/>
    <lineage>
        <taxon>Eukaryota</taxon>
        <taxon>Sar</taxon>
        <taxon>Stramenopiles</taxon>
        <taxon>Ochrophyta</taxon>
        <taxon>Pelagophyceae</taxon>
        <taxon>Pelagomonadales</taxon>
        <taxon>Pelagomonadaceae</taxon>
        <taxon>Chrysophaeum</taxon>
    </lineage>
</organism>
<dbReference type="EMBL" id="JAQMWT010000379">
    <property type="protein sequence ID" value="KAJ8602461.1"/>
    <property type="molecule type" value="Genomic_DNA"/>
</dbReference>
<sequence>MSCLDSRETGADPERLTERRCFREYKNDHHHHQQQLQDGGKATRLEYVGPEVLGRQKWLGAAASRADGVLWAIPGHAGGVLRIDPYESIVPGGGDGVSVVEGKVNRGGINRYKWLRGVSRADGSCLGLPMHADGVLKIESDGAIKVLDGAERLSRDEYKWHGGVVGANGCAYGVPCNADRVLKVDQDDRVTCFGSLDAGGTKWYGGIYSAENEAMYCIPFSASRVLKVALDVDACLEIGPDLGPSLAKWHGGTLGPDGRTIYGFPAHASSVLVVDTRDDAVSEIGALVEGRYKYGGGVVAGNAVYGIPSDATSVLKIVGRVVATFGSLDPRKNKVGRDGIVYCVPCDAEEVLAIDPRTDALRLLALPGGRPLVDKFQGGYADFAGRIWCVPENARRVLRLTPDEVCDEVFVDAYLDRLGVRWRRRVTLEEIVAAHLETIPFENIDHHLGRPPMPSNLSRVFLFEKLVLRRRGGDCFELNVALYYLLRALGHRVEMIPCRVYAGKERGRPGRAGYRAAPSHHALRVDNNFFVDVGFGEPPLGPLRYDDAEPQTTPDGMRSRILRTGDKLQLEWCLEGRWLPRLQWDRDYSAKTPEDLEPERDFVVNSHFSTLCRKLVVSRLTPTRKITVAGTNLKITQPRFSADQPAITVLDLGACRDARRADNVRAALLQHFGIPLRETLGLDLDASRSAPPAFWGHL</sequence>
<dbReference type="AlphaFoldDB" id="A0AAD7XI72"/>
<dbReference type="GO" id="GO:0016407">
    <property type="term" value="F:acetyltransferase activity"/>
    <property type="evidence" value="ECO:0007669"/>
    <property type="project" value="InterPro"/>
</dbReference>
<evidence type="ECO:0000313" key="2">
    <source>
        <dbReference type="EMBL" id="KAJ8602461.1"/>
    </source>
</evidence>
<dbReference type="Gene3D" id="2.40.128.150">
    <property type="entry name" value="Cysteine proteinases"/>
    <property type="match status" value="1"/>
</dbReference>
<protein>
    <recommendedName>
        <fullName evidence="4">Arylamine N-acetyltransferase</fullName>
    </recommendedName>
</protein>
<proteinExistence type="inferred from homology"/>
<dbReference type="Proteomes" id="UP001230188">
    <property type="component" value="Unassembled WGS sequence"/>
</dbReference>
<evidence type="ECO:0008006" key="4">
    <source>
        <dbReference type="Google" id="ProtNLM"/>
    </source>
</evidence>
<dbReference type="InterPro" id="IPR038765">
    <property type="entry name" value="Papain-like_cys_pep_sf"/>
</dbReference>
<dbReference type="PANTHER" id="PTHR11786:SF0">
    <property type="entry name" value="ARYLAMINE N-ACETYLTRANSFERASE 4-RELATED"/>
    <property type="match status" value="1"/>
</dbReference>
<accession>A0AAD7XI72</accession>
<name>A0AAD7XI72_9STRA</name>
<evidence type="ECO:0000256" key="1">
    <source>
        <dbReference type="ARBA" id="ARBA00006547"/>
    </source>
</evidence>